<dbReference type="InterPro" id="IPR017871">
    <property type="entry name" value="ABC_transporter-like_CS"/>
</dbReference>
<dbReference type="Pfam" id="PF00005">
    <property type="entry name" value="ABC_tran"/>
    <property type="match status" value="1"/>
</dbReference>
<keyword evidence="1" id="KW-0813">Transport</keyword>
<dbReference type="PROSITE" id="PS00211">
    <property type="entry name" value="ABC_TRANSPORTER_1"/>
    <property type="match status" value="1"/>
</dbReference>
<dbReference type="InterPro" id="IPR003593">
    <property type="entry name" value="AAA+_ATPase"/>
</dbReference>
<accession>A0ABW3DDN5</accession>
<evidence type="ECO:0000313" key="5">
    <source>
        <dbReference type="EMBL" id="MFD0870617.1"/>
    </source>
</evidence>
<evidence type="ECO:0000256" key="3">
    <source>
        <dbReference type="ARBA" id="ARBA00022840"/>
    </source>
</evidence>
<dbReference type="Proteomes" id="UP001597120">
    <property type="component" value="Unassembled WGS sequence"/>
</dbReference>
<dbReference type="InterPro" id="IPR003439">
    <property type="entry name" value="ABC_transporter-like_ATP-bd"/>
</dbReference>
<protein>
    <submittedName>
        <fullName evidence="5">ABC transporter ATP-binding protein</fullName>
    </submittedName>
</protein>
<dbReference type="Gene3D" id="3.40.50.300">
    <property type="entry name" value="P-loop containing nucleotide triphosphate hydrolases"/>
    <property type="match status" value="1"/>
</dbReference>
<dbReference type="SUPFAM" id="SSF52540">
    <property type="entry name" value="P-loop containing nucleoside triphosphate hydrolases"/>
    <property type="match status" value="1"/>
</dbReference>
<keyword evidence="6" id="KW-1185">Reference proteome</keyword>
<dbReference type="InterPro" id="IPR051782">
    <property type="entry name" value="ABC_Transporter_VariousFunc"/>
</dbReference>
<sequence length="240" mass="26453">MDNSVLELHYVTKTIGKRPIVQPISLTVPPGEVLALCGGNGAGKSTILRMIAGIIQPTAGTIKVKGCERRKNRKAYADHIGYMPDDFLFGQALSAKETILFYAALRGVPKAKALQTLERVGLGEVRNKSAASYSKGMRQRLLFAQALLADPALLLLDEPTNGLDPFWMEAFVKFIIELKEAGRTVVFSTHQLDIAEQVADRVLFLNEGQVMYSGYTHEYRDKYGKAGLSAAFTELFQAKR</sequence>
<reference evidence="6" key="1">
    <citation type="journal article" date="2019" name="Int. J. Syst. Evol. Microbiol.">
        <title>The Global Catalogue of Microorganisms (GCM) 10K type strain sequencing project: providing services to taxonomists for standard genome sequencing and annotation.</title>
        <authorList>
            <consortium name="The Broad Institute Genomics Platform"/>
            <consortium name="The Broad Institute Genome Sequencing Center for Infectious Disease"/>
            <person name="Wu L."/>
            <person name="Ma J."/>
        </authorList>
    </citation>
    <scope>NUCLEOTIDE SEQUENCE [LARGE SCALE GENOMIC DNA]</scope>
    <source>
        <strain evidence="6">CCUG 57263</strain>
    </source>
</reference>
<dbReference type="PANTHER" id="PTHR42939">
    <property type="entry name" value="ABC TRANSPORTER ATP-BINDING PROTEIN ALBC-RELATED"/>
    <property type="match status" value="1"/>
</dbReference>
<feature type="domain" description="ABC transporter" evidence="4">
    <location>
        <begin position="6"/>
        <end position="232"/>
    </location>
</feature>
<gene>
    <name evidence="5" type="ORF">ACFQ03_15795</name>
</gene>
<dbReference type="PROSITE" id="PS50893">
    <property type="entry name" value="ABC_TRANSPORTER_2"/>
    <property type="match status" value="1"/>
</dbReference>
<evidence type="ECO:0000313" key="6">
    <source>
        <dbReference type="Proteomes" id="UP001597120"/>
    </source>
</evidence>
<dbReference type="EMBL" id="JBHTIU010000051">
    <property type="protein sequence ID" value="MFD0870617.1"/>
    <property type="molecule type" value="Genomic_DNA"/>
</dbReference>
<evidence type="ECO:0000256" key="2">
    <source>
        <dbReference type="ARBA" id="ARBA00022741"/>
    </source>
</evidence>
<dbReference type="InterPro" id="IPR027417">
    <property type="entry name" value="P-loop_NTPase"/>
</dbReference>
<dbReference type="RefSeq" id="WP_144941461.1">
    <property type="nucleotide sequence ID" value="NZ_JBHTIU010000051.1"/>
</dbReference>
<comment type="caution">
    <text evidence="5">The sequence shown here is derived from an EMBL/GenBank/DDBJ whole genome shotgun (WGS) entry which is preliminary data.</text>
</comment>
<proteinExistence type="predicted"/>
<evidence type="ECO:0000256" key="1">
    <source>
        <dbReference type="ARBA" id="ARBA00022448"/>
    </source>
</evidence>
<dbReference type="SMART" id="SM00382">
    <property type="entry name" value="AAA"/>
    <property type="match status" value="1"/>
</dbReference>
<organism evidence="5 6">
    <name type="scientific">Paenibacillus residui</name>
    <dbReference type="NCBI Taxonomy" id="629724"/>
    <lineage>
        <taxon>Bacteria</taxon>
        <taxon>Bacillati</taxon>
        <taxon>Bacillota</taxon>
        <taxon>Bacilli</taxon>
        <taxon>Bacillales</taxon>
        <taxon>Paenibacillaceae</taxon>
        <taxon>Paenibacillus</taxon>
    </lineage>
</organism>
<evidence type="ECO:0000259" key="4">
    <source>
        <dbReference type="PROSITE" id="PS50893"/>
    </source>
</evidence>
<name>A0ABW3DDN5_9BACL</name>
<dbReference type="GO" id="GO:0005524">
    <property type="term" value="F:ATP binding"/>
    <property type="evidence" value="ECO:0007669"/>
    <property type="project" value="UniProtKB-KW"/>
</dbReference>
<keyword evidence="2" id="KW-0547">Nucleotide-binding</keyword>
<dbReference type="PANTHER" id="PTHR42939:SF1">
    <property type="entry name" value="ABC TRANSPORTER ATP-BINDING PROTEIN ALBC-RELATED"/>
    <property type="match status" value="1"/>
</dbReference>
<keyword evidence="3 5" id="KW-0067">ATP-binding</keyword>
<dbReference type="CDD" id="cd03230">
    <property type="entry name" value="ABC_DR_subfamily_A"/>
    <property type="match status" value="1"/>
</dbReference>